<reference evidence="2" key="1">
    <citation type="submission" date="2014-05" db="EMBL/GenBank/DDBJ databases">
        <title>The transcriptome of the halophilic microalga Tetraselmis sp. GSL018 isolated from the Great Salt Lake, Utah.</title>
        <authorList>
            <person name="Jinkerson R.E."/>
            <person name="D'Adamo S."/>
            <person name="Posewitz M.C."/>
        </authorList>
    </citation>
    <scope>NUCLEOTIDE SEQUENCE</scope>
    <source>
        <strain evidence="2">GSL018</strain>
    </source>
</reference>
<sequence>MKPAVAGTPVTLPTPLTVTAVHPTLVDASLTGTATLSTTVYNPLTDVGTLSTAAKALSTTAKPLPAPKVPPASAYVAAATPTKPTTVRKPLNTVSAAPAEAKPLLLHTDNLAAKSIAEQLAPTARSKHISVRWHYLRELIDAGAVRLRYVPSAAQAADIMTKALTPAKHSPAADRLLGGWDTTHTRGEDTRAACRPGETVRRD</sequence>
<accession>A0A061S291</accession>
<dbReference type="CDD" id="cd09272">
    <property type="entry name" value="RNase_HI_RT_Ty1"/>
    <property type="match status" value="1"/>
</dbReference>
<name>A0A061S291_9CHLO</name>
<feature type="region of interest" description="Disordered" evidence="1">
    <location>
        <begin position="174"/>
        <end position="203"/>
    </location>
</feature>
<protein>
    <submittedName>
        <fullName evidence="2">Uncharacterized protein</fullName>
    </submittedName>
</protein>
<proteinExistence type="predicted"/>
<organism evidence="2">
    <name type="scientific">Tetraselmis sp. GSL018</name>
    <dbReference type="NCBI Taxonomy" id="582737"/>
    <lineage>
        <taxon>Eukaryota</taxon>
        <taxon>Viridiplantae</taxon>
        <taxon>Chlorophyta</taxon>
        <taxon>core chlorophytes</taxon>
        <taxon>Chlorodendrophyceae</taxon>
        <taxon>Chlorodendrales</taxon>
        <taxon>Chlorodendraceae</taxon>
        <taxon>Tetraselmis</taxon>
    </lineage>
</organism>
<evidence type="ECO:0000256" key="1">
    <source>
        <dbReference type="SAM" id="MobiDB-lite"/>
    </source>
</evidence>
<feature type="compositionally biased region" description="Basic and acidic residues" evidence="1">
    <location>
        <begin position="183"/>
        <end position="203"/>
    </location>
</feature>
<gene>
    <name evidence="2" type="ORF">TSPGSL018_13091</name>
</gene>
<dbReference type="EMBL" id="GBEZ01006095">
    <property type="protein sequence ID" value="JAC79277.1"/>
    <property type="molecule type" value="Transcribed_RNA"/>
</dbReference>
<dbReference type="AlphaFoldDB" id="A0A061S291"/>
<evidence type="ECO:0000313" key="2">
    <source>
        <dbReference type="EMBL" id="JAC79277.1"/>
    </source>
</evidence>